<protein>
    <submittedName>
        <fullName evidence="5">GntR family transcriptional regulator</fullName>
    </submittedName>
</protein>
<keyword evidence="6" id="KW-1185">Reference proteome</keyword>
<dbReference type="RefSeq" id="WP_263952206.1">
    <property type="nucleotide sequence ID" value="NZ_JAOYFC010000001.1"/>
</dbReference>
<dbReference type="PRINTS" id="PR00035">
    <property type="entry name" value="HTHGNTR"/>
</dbReference>
<dbReference type="GO" id="GO:0003677">
    <property type="term" value="F:DNA binding"/>
    <property type="evidence" value="ECO:0007669"/>
    <property type="project" value="UniProtKB-KW"/>
</dbReference>
<dbReference type="InterPro" id="IPR011711">
    <property type="entry name" value="GntR_C"/>
</dbReference>
<name>A0AAE3IW91_9RHOB</name>
<dbReference type="GO" id="GO:0003700">
    <property type="term" value="F:DNA-binding transcription factor activity"/>
    <property type="evidence" value="ECO:0007669"/>
    <property type="project" value="InterPro"/>
</dbReference>
<evidence type="ECO:0000313" key="6">
    <source>
        <dbReference type="Proteomes" id="UP001208041"/>
    </source>
</evidence>
<dbReference type="SUPFAM" id="SSF46785">
    <property type="entry name" value="Winged helix' DNA-binding domain"/>
    <property type="match status" value="1"/>
</dbReference>
<evidence type="ECO:0000313" key="5">
    <source>
        <dbReference type="EMBL" id="MCV6823357.1"/>
    </source>
</evidence>
<dbReference type="PANTHER" id="PTHR43537:SF5">
    <property type="entry name" value="UXU OPERON TRANSCRIPTIONAL REGULATOR"/>
    <property type="match status" value="1"/>
</dbReference>
<evidence type="ECO:0000256" key="1">
    <source>
        <dbReference type="ARBA" id="ARBA00023015"/>
    </source>
</evidence>
<dbReference type="AlphaFoldDB" id="A0AAE3IW91"/>
<dbReference type="InterPro" id="IPR008920">
    <property type="entry name" value="TF_FadR/GntR_C"/>
</dbReference>
<dbReference type="Gene3D" id="1.20.120.530">
    <property type="entry name" value="GntR ligand-binding domain-like"/>
    <property type="match status" value="1"/>
</dbReference>
<dbReference type="InterPro" id="IPR036390">
    <property type="entry name" value="WH_DNA-bd_sf"/>
</dbReference>
<comment type="caution">
    <text evidence="5">The sequence shown here is derived from an EMBL/GenBank/DDBJ whole genome shotgun (WGS) entry which is preliminary data.</text>
</comment>
<dbReference type="SUPFAM" id="SSF48008">
    <property type="entry name" value="GntR ligand-binding domain-like"/>
    <property type="match status" value="1"/>
</dbReference>
<accession>A0AAE3IW91</accession>
<dbReference type="Pfam" id="PF07729">
    <property type="entry name" value="FCD"/>
    <property type="match status" value="1"/>
</dbReference>
<dbReference type="SMART" id="SM00345">
    <property type="entry name" value="HTH_GNTR"/>
    <property type="match status" value="1"/>
</dbReference>
<gene>
    <name evidence="5" type="ORF">OH136_02210</name>
</gene>
<dbReference type="Pfam" id="PF00392">
    <property type="entry name" value="GntR"/>
    <property type="match status" value="1"/>
</dbReference>
<dbReference type="PANTHER" id="PTHR43537">
    <property type="entry name" value="TRANSCRIPTIONAL REGULATOR, GNTR FAMILY"/>
    <property type="match status" value="1"/>
</dbReference>
<evidence type="ECO:0000256" key="2">
    <source>
        <dbReference type="ARBA" id="ARBA00023125"/>
    </source>
</evidence>
<dbReference type="InterPro" id="IPR000524">
    <property type="entry name" value="Tscrpt_reg_HTH_GntR"/>
</dbReference>
<proteinExistence type="predicted"/>
<evidence type="ECO:0000259" key="4">
    <source>
        <dbReference type="PROSITE" id="PS50949"/>
    </source>
</evidence>
<evidence type="ECO:0000256" key="3">
    <source>
        <dbReference type="ARBA" id="ARBA00023163"/>
    </source>
</evidence>
<dbReference type="Gene3D" id="1.10.10.10">
    <property type="entry name" value="Winged helix-like DNA-binding domain superfamily/Winged helix DNA-binding domain"/>
    <property type="match status" value="1"/>
</dbReference>
<feature type="domain" description="HTH gntR-type" evidence="4">
    <location>
        <begin position="6"/>
        <end position="73"/>
    </location>
</feature>
<sequence>MSEIKQTRVTDAYNRLKEEILTNRMPSGFQAPEPEIAELLGMSRTPVREALIKLEAEGLVQLIPRRGARVLPVSTEDMAEIYEILTALEPEAAAALARRRPGKDELAGMEAATQEMETALEAGDLEAWADADDRFHRLLLELHGNKRMLGMVSLLFDQAHRARMVTLRLREIPKNSTRVHRDILEKIAEGDDVGVAELFREHRKDAARELLDILEKFRLPRL</sequence>
<dbReference type="SMART" id="SM00895">
    <property type="entry name" value="FCD"/>
    <property type="match status" value="1"/>
</dbReference>
<dbReference type="CDD" id="cd07377">
    <property type="entry name" value="WHTH_GntR"/>
    <property type="match status" value="1"/>
</dbReference>
<keyword evidence="3" id="KW-0804">Transcription</keyword>
<reference evidence="5" key="1">
    <citation type="submission" date="2022-10" db="EMBL/GenBank/DDBJ databases">
        <authorList>
            <person name="Yue Y."/>
        </authorList>
    </citation>
    <scope>NUCLEOTIDE SEQUENCE</scope>
    <source>
        <strain evidence="5">Z654</strain>
    </source>
</reference>
<organism evidence="5 6">
    <name type="scientific">Halocynthiibacter halioticoli</name>
    <dbReference type="NCBI Taxonomy" id="2986804"/>
    <lineage>
        <taxon>Bacteria</taxon>
        <taxon>Pseudomonadati</taxon>
        <taxon>Pseudomonadota</taxon>
        <taxon>Alphaproteobacteria</taxon>
        <taxon>Rhodobacterales</taxon>
        <taxon>Paracoccaceae</taxon>
        <taxon>Halocynthiibacter</taxon>
    </lineage>
</organism>
<dbReference type="EMBL" id="JAOYFC010000001">
    <property type="protein sequence ID" value="MCV6823357.1"/>
    <property type="molecule type" value="Genomic_DNA"/>
</dbReference>
<dbReference type="PROSITE" id="PS50949">
    <property type="entry name" value="HTH_GNTR"/>
    <property type="match status" value="1"/>
</dbReference>
<dbReference type="InterPro" id="IPR036388">
    <property type="entry name" value="WH-like_DNA-bd_sf"/>
</dbReference>
<dbReference type="Proteomes" id="UP001208041">
    <property type="component" value="Unassembled WGS sequence"/>
</dbReference>
<keyword evidence="1" id="KW-0805">Transcription regulation</keyword>
<keyword evidence="2" id="KW-0238">DNA-binding</keyword>